<sequence length="64" mass="7509">MSDELDEYELELESQLKNIKRCQKEMNQETCFECDKLLDCKIRKEYVDAVYASMGKGQTGGFEF</sequence>
<proteinExistence type="predicted"/>
<organism evidence="1">
    <name type="scientific">uncultured Campylobacterales bacterium</name>
    <dbReference type="NCBI Taxonomy" id="352960"/>
    <lineage>
        <taxon>Bacteria</taxon>
        <taxon>Pseudomonadati</taxon>
        <taxon>Campylobacterota</taxon>
        <taxon>Epsilonproteobacteria</taxon>
        <taxon>Campylobacterales</taxon>
        <taxon>environmental samples</taxon>
    </lineage>
</organism>
<evidence type="ECO:0000313" key="1">
    <source>
        <dbReference type="EMBL" id="CAA6801854.1"/>
    </source>
</evidence>
<dbReference type="EMBL" id="CACVAW010000007">
    <property type="protein sequence ID" value="CAA6801854.1"/>
    <property type="molecule type" value="Genomic_DNA"/>
</dbReference>
<gene>
    <name evidence="1" type="ORF">HELGO_WM30730</name>
</gene>
<dbReference type="AlphaFoldDB" id="A0A6S6S9T4"/>
<reference evidence="1" key="1">
    <citation type="submission" date="2020-01" db="EMBL/GenBank/DDBJ databases">
        <authorList>
            <person name="Meier V. D."/>
            <person name="Meier V D."/>
        </authorList>
    </citation>
    <scope>NUCLEOTIDE SEQUENCE</scope>
    <source>
        <strain evidence="1">HLG_WM_MAG_12</strain>
    </source>
</reference>
<name>A0A6S6S9T4_9BACT</name>
<accession>A0A6S6S9T4</accession>
<protein>
    <submittedName>
        <fullName evidence="1">Uncharacterized protein</fullName>
    </submittedName>
</protein>